<dbReference type="Gene3D" id="3.40.50.12780">
    <property type="entry name" value="N-terminal domain of ligase-like"/>
    <property type="match status" value="1"/>
</dbReference>
<evidence type="ECO:0000259" key="4">
    <source>
        <dbReference type="Pfam" id="PF13193"/>
    </source>
</evidence>
<dbReference type="InterPro" id="IPR025110">
    <property type="entry name" value="AMP-bd_C"/>
</dbReference>
<feature type="domain" description="AMP-binding enzyme C-terminal" evidence="4">
    <location>
        <begin position="444"/>
        <end position="519"/>
    </location>
</feature>
<dbReference type="GO" id="GO:0004467">
    <property type="term" value="F:long-chain fatty acid-CoA ligase activity"/>
    <property type="evidence" value="ECO:0007669"/>
    <property type="project" value="UniProtKB-EC"/>
</dbReference>
<gene>
    <name evidence="5" type="ORF">MGWOODY_XGa2252</name>
</gene>
<comment type="similarity">
    <text evidence="1">Belongs to the ATP-dependent AMP-binding enzyme family.</text>
</comment>
<dbReference type="SUPFAM" id="SSF56801">
    <property type="entry name" value="Acetyl-CoA synthetase-like"/>
    <property type="match status" value="1"/>
</dbReference>
<evidence type="ECO:0000256" key="1">
    <source>
        <dbReference type="ARBA" id="ARBA00006432"/>
    </source>
</evidence>
<reference evidence="5" key="1">
    <citation type="submission" date="2015-10" db="EMBL/GenBank/DDBJ databases">
        <authorList>
            <person name="Gilbert D.G."/>
        </authorList>
    </citation>
    <scope>NUCLEOTIDE SEQUENCE</scope>
</reference>
<protein>
    <submittedName>
        <fullName evidence="5">Acetoacetyl-CoA synthetase / Long-chain-fatty-acid--CoA ligase</fullName>
        <ecNumber evidence="5">6.2.1.16</ecNumber>
        <ecNumber evidence="5">6.2.1.3</ecNumber>
    </submittedName>
</protein>
<dbReference type="EMBL" id="CZRL01000120">
    <property type="protein sequence ID" value="CUS55184.1"/>
    <property type="molecule type" value="Genomic_DNA"/>
</dbReference>
<proteinExistence type="inferred from homology"/>
<evidence type="ECO:0000256" key="2">
    <source>
        <dbReference type="ARBA" id="ARBA00022598"/>
    </source>
</evidence>
<dbReference type="GO" id="GO:0031956">
    <property type="term" value="F:medium-chain fatty acid-CoA ligase activity"/>
    <property type="evidence" value="ECO:0007669"/>
    <property type="project" value="TreeGrafter"/>
</dbReference>
<organism evidence="5">
    <name type="scientific">hydrothermal vent metagenome</name>
    <dbReference type="NCBI Taxonomy" id="652676"/>
    <lineage>
        <taxon>unclassified sequences</taxon>
        <taxon>metagenomes</taxon>
        <taxon>ecological metagenomes</taxon>
    </lineage>
</organism>
<dbReference type="Pfam" id="PF00501">
    <property type="entry name" value="AMP-binding"/>
    <property type="match status" value="1"/>
</dbReference>
<dbReference type="EC" id="6.2.1.3" evidence="5"/>
<evidence type="ECO:0000313" key="5">
    <source>
        <dbReference type="EMBL" id="CUS55184.1"/>
    </source>
</evidence>
<dbReference type="AlphaFoldDB" id="A0A160TYG4"/>
<name>A0A160TYG4_9ZZZZ</name>
<keyword evidence="2 5" id="KW-0436">Ligase</keyword>
<evidence type="ECO:0000259" key="3">
    <source>
        <dbReference type="Pfam" id="PF00501"/>
    </source>
</evidence>
<sequence length="537" mass="59052">MYFLQPTESLIRAQKDDIVREVTVGDLLREVAVERASATALLEVDMEGQTGRSWTYSELLSDSEQLALSLASRYSQGERITVWAPNVPEWLLIEYACALAGLVLVTANPSYQDKELRYVLEQSGSVALFLVKHYRGNPMHEIALKATEGLAAVREIVDVDDHAALFRMGDRASVLPDVCPDDPAQIQYTSGTTGFPKGAVLAHRSLTNNARFYAKRALATPDSTWANFMPMFHTSGCGMISLGCLQFGCKMVLFKLFDPAAILRIIESEHITGMLGVPTMLVALLESLSVEPADVSSVEMVVSGGAMVAPELVRNIQHAFDCKFETVYGQTETSPLITQHHAEDSIDDICSTVGQPMPQTSVSIRSIEENKVVPFDTVGEICVQGYCNMIEYHANAQASAEAIDKQGWLHTGDLGTMDSRGYVGVTGRVKEMIIRGGENMFPAEIENVLLEHPSVLEVAVVGLPDDKWGEIVACFVRAATVEAIDPQDLHTHCRQNMSPQKTPALWFQVEAFPLTGSGKIRKFELRDRYLAGEYESL</sequence>
<dbReference type="PANTHER" id="PTHR43201">
    <property type="entry name" value="ACYL-COA SYNTHETASE"/>
    <property type="match status" value="1"/>
</dbReference>
<dbReference type="PROSITE" id="PS00455">
    <property type="entry name" value="AMP_BINDING"/>
    <property type="match status" value="1"/>
</dbReference>
<dbReference type="PANTHER" id="PTHR43201:SF5">
    <property type="entry name" value="MEDIUM-CHAIN ACYL-COA LIGASE ACSF2, MITOCHONDRIAL"/>
    <property type="match status" value="1"/>
</dbReference>
<dbReference type="GO" id="GO:0030729">
    <property type="term" value="F:acetoacetate-CoA ligase activity"/>
    <property type="evidence" value="ECO:0007669"/>
    <property type="project" value="UniProtKB-EC"/>
</dbReference>
<dbReference type="InterPro" id="IPR042099">
    <property type="entry name" value="ANL_N_sf"/>
</dbReference>
<dbReference type="EC" id="6.2.1.16" evidence="5"/>
<dbReference type="InterPro" id="IPR045851">
    <property type="entry name" value="AMP-bd_C_sf"/>
</dbReference>
<dbReference type="Pfam" id="PF13193">
    <property type="entry name" value="AMP-binding_C"/>
    <property type="match status" value="1"/>
</dbReference>
<accession>A0A160TYG4</accession>
<feature type="domain" description="AMP-dependent synthetase/ligase" evidence="3">
    <location>
        <begin position="30"/>
        <end position="392"/>
    </location>
</feature>
<dbReference type="Gene3D" id="3.30.300.30">
    <property type="match status" value="1"/>
</dbReference>
<dbReference type="InterPro" id="IPR020845">
    <property type="entry name" value="AMP-binding_CS"/>
</dbReference>
<dbReference type="InterPro" id="IPR000873">
    <property type="entry name" value="AMP-dep_synth/lig_dom"/>
</dbReference>